<dbReference type="Proteomes" id="UP001165083">
    <property type="component" value="Unassembled WGS sequence"/>
</dbReference>
<dbReference type="AlphaFoldDB" id="A0A9W6X5T2"/>
<proteinExistence type="predicted"/>
<evidence type="ECO:0000313" key="1">
    <source>
        <dbReference type="EMBL" id="GMF32115.1"/>
    </source>
</evidence>
<name>A0A9W6X5T2_9STRA</name>
<accession>A0A9W6X5T2</accession>
<protein>
    <submittedName>
        <fullName evidence="1">Unnamed protein product</fullName>
    </submittedName>
</protein>
<dbReference type="EMBL" id="BSXW01000956">
    <property type="protein sequence ID" value="GMF32115.1"/>
    <property type="molecule type" value="Genomic_DNA"/>
</dbReference>
<comment type="caution">
    <text evidence="1">The sequence shown here is derived from an EMBL/GenBank/DDBJ whole genome shotgun (WGS) entry which is preliminary data.</text>
</comment>
<evidence type="ECO:0000313" key="2">
    <source>
        <dbReference type="Proteomes" id="UP001165083"/>
    </source>
</evidence>
<sequence length="119" mass="13030">MEPHDGCVFSSVATPEADDMDPFQAVILQEGQRINYLLETMTDSLELTFRGDVPLTDAMEKLHLSCVYRTTGWLQPVLRVDHLRRGSPVAATNFTTPAVDRISTGSAAGPLASWALKNP</sequence>
<gene>
    <name evidence="1" type="ORF">Plil01_001374500</name>
</gene>
<reference evidence="1" key="1">
    <citation type="submission" date="2023-04" db="EMBL/GenBank/DDBJ databases">
        <title>Phytophthora lilii NBRC 32176.</title>
        <authorList>
            <person name="Ichikawa N."/>
            <person name="Sato H."/>
            <person name="Tonouchi N."/>
        </authorList>
    </citation>
    <scope>NUCLEOTIDE SEQUENCE</scope>
    <source>
        <strain evidence="1">NBRC 32176</strain>
    </source>
</reference>
<keyword evidence="2" id="KW-1185">Reference proteome</keyword>
<organism evidence="1 2">
    <name type="scientific">Phytophthora lilii</name>
    <dbReference type="NCBI Taxonomy" id="2077276"/>
    <lineage>
        <taxon>Eukaryota</taxon>
        <taxon>Sar</taxon>
        <taxon>Stramenopiles</taxon>
        <taxon>Oomycota</taxon>
        <taxon>Peronosporomycetes</taxon>
        <taxon>Peronosporales</taxon>
        <taxon>Peronosporaceae</taxon>
        <taxon>Phytophthora</taxon>
    </lineage>
</organism>